<feature type="signal peptide" evidence="2">
    <location>
        <begin position="1"/>
        <end position="18"/>
    </location>
</feature>
<comment type="caution">
    <text evidence="4">The sequence shown here is derived from an EMBL/GenBank/DDBJ whole genome shotgun (WGS) entry which is preliminary data.</text>
</comment>
<evidence type="ECO:0000313" key="4">
    <source>
        <dbReference type="EMBL" id="TWR24465.1"/>
    </source>
</evidence>
<dbReference type="InterPro" id="IPR025419">
    <property type="entry name" value="DUF4142"/>
</dbReference>
<sequence length="203" mass="21720">MKNITKLLLGTIIVTAAACSGNGSNGTADTDSSKSVMSNSTDAAIDSNKKELESKDSTELKDDAKFMVNAANGGMLEVTLGKLAQQKASSAQVKEFGAMMVSDHSKANDELKALAGTKVITLPAILSNDKQKDVDEMAKLSGADFDKKYIDYMVKDHKEDVEEFKKEATDGKDAEIKAFAAKHVPILQHHLEAAEKAQAAVKK</sequence>
<feature type="domain" description="DUF4142" evidence="3">
    <location>
        <begin position="62"/>
        <end position="196"/>
    </location>
</feature>
<feature type="region of interest" description="Disordered" evidence="1">
    <location>
        <begin position="22"/>
        <end position="56"/>
    </location>
</feature>
<keyword evidence="2" id="KW-0732">Signal</keyword>
<dbReference type="PROSITE" id="PS51257">
    <property type="entry name" value="PROKAR_LIPOPROTEIN"/>
    <property type="match status" value="1"/>
</dbReference>
<dbReference type="PANTHER" id="PTHR38593">
    <property type="entry name" value="BLR2558 PROTEIN"/>
    <property type="match status" value="1"/>
</dbReference>
<feature type="compositionally biased region" description="Basic and acidic residues" evidence="1">
    <location>
        <begin position="47"/>
        <end position="56"/>
    </location>
</feature>
<dbReference type="PANTHER" id="PTHR38593:SF1">
    <property type="entry name" value="BLR2558 PROTEIN"/>
    <property type="match status" value="1"/>
</dbReference>
<dbReference type="OrthoDB" id="883203at2"/>
<protein>
    <submittedName>
        <fullName evidence="4">DUF4142 domain-containing protein</fullName>
    </submittedName>
</protein>
<feature type="chain" id="PRO_5022047527" evidence="2">
    <location>
        <begin position="19"/>
        <end position="203"/>
    </location>
</feature>
<evidence type="ECO:0000259" key="3">
    <source>
        <dbReference type="Pfam" id="PF13628"/>
    </source>
</evidence>
<accession>A0A563TYM3</accession>
<dbReference type="InterPro" id="IPR012347">
    <property type="entry name" value="Ferritin-like"/>
</dbReference>
<dbReference type="Proteomes" id="UP000318010">
    <property type="component" value="Unassembled WGS sequence"/>
</dbReference>
<name>A0A563TYM3_9SPHI</name>
<dbReference type="AlphaFoldDB" id="A0A563TYM3"/>
<evidence type="ECO:0000256" key="2">
    <source>
        <dbReference type="SAM" id="SignalP"/>
    </source>
</evidence>
<feature type="compositionally biased region" description="Polar residues" evidence="1">
    <location>
        <begin position="22"/>
        <end position="42"/>
    </location>
</feature>
<keyword evidence="5" id="KW-1185">Reference proteome</keyword>
<dbReference type="Gene3D" id="1.20.1260.10">
    <property type="match status" value="1"/>
</dbReference>
<dbReference type="EMBL" id="VOEI01000006">
    <property type="protein sequence ID" value="TWR24465.1"/>
    <property type="molecule type" value="Genomic_DNA"/>
</dbReference>
<dbReference type="RefSeq" id="WP_146272672.1">
    <property type="nucleotide sequence ID" value="NZ_VOEI01000006.1"/>
</dbReference>
<organism evidence="4 5">
    <name type="scientific">Mucilaginibacter achroorhodeus</name>
    <dbReference type="NCBI Taxonomy" id="2599294"/>
    <lineage>
        <taxon>Bacteria</taxon>
        <taxon>Pseudomonadati</taxon>
        <taxon>Bacteroidota</taxon>
        <taxon>Sphingobacteriia</taxon>
        <taxon>Sphingobacteriales</taxon>
        <taxon>Sphingobacteriaceae</taxon>
        <taxon>Mucilaginibacter</taxon>
    </lineage>
</organism>
<proteinExistence type="predicted"/>
<reference evidence="4 5" key="1">
    <citation type="submission" date="2019-07" db="EMBL/GenBank/DDBJ databases">
        <authorList>
            <person name="Kim J."/>
        </authorList>
    </citation>
    <scope>NUCLEOTIDE SEQUENCE [LARGE SCALE GENOMIC DNA]</scope>
    <source>
        <strain evidence="4 5">MJ1a</strain>
    </source>
</reference>
<evidence type="ECO:0000256" key="1">
    <source>
        <dbReference type="SAM" id="MobiDB-lite"/>
    </source>
</evidence>
<dbReference type="Pfam" id="PF13628">
    <property type="entry name" value="DUF4142"/>
    <property type="match status" value="1"/>
</dbReference>
<gene>
    <name evidence="4" type="ORF">FPZ42_15295</name>
</gene>
<evidence type="ECO:0000313" key="5">
    <source>
        <dbReference type="Proteomes" id="UP000318010"/>
    </source>
</evidence>